<evidence type="ECO:0000256" key="1">
    <source>
        <dbReference type="SAM" id="MobiDB-lite"/>
    </source>
</evidence>
<name>A0A7S3KFL2_EUPCR</name>
<feature type="region of interest" description="Disordered" evidence="1">
    <location>
        <begin position="80"/>
        <end position="100"/>
    </location>
</feature>
<organism evidence="2">
    <name type="scientific">Euplotes crassus</name>
    <dbReference type="NCBI Taxonomy" id="5936"/>
    <lineage>
        <taxon>Eukaryota</taxon>
        <taxon>Sar</taxon>
        <taxon>Alveolata</taxon>
        <taxon>Ciliophora</taxon>
        <taxon>Intramacronucleata</taxon>
        <taxon>Spirotrichea</taxon>
        <taxon>Hypotrichia</taxon>
        <taxon>Euplotida</taxon>
        <taxon>Euplotidae</taxon>
        <taxon>Moneuplotes</taxon>
    </lineage>
</organism>
<accession>A0A7S3KFL2</accession>
<dbReference type="AlphaFoldDB" id="A0A7S3KFL2"/>
<evidence type="ECO:0000313" key="2">
    <source>
        <dbReference type="EMBL" id="CAE0382914.1"/>
    </source>
</evidence>
<reference evidence="2" key="1">
    <citation type="submission" date="2021-01" db="EMBL/GenBank/DDBJ databases">
        <authorList>
            <person name="Corre E."/>
            <person name="Pelletier E."/>
            <person name="Niang G."/>
            <person name="Scheremetjew M."/>
            <person name="Finn R."/>
            <person name="Kale V."/>
            <person name="Holt S."/>
            <person name="Cochrane G."/>
            <person name="Meng A."/>
            <person name="Brown T."/>
            <person name="Cohen L."/>
        </authorList>
    </citation>
    <scope>NUCLEOTIDE SEQUENCE</scope>
    <source>
        <strain evidence="2">CT5</strain>
    </source>
</reference>
<sequence>MKRKNEQRIKKKMSDIKAKNIKIKKSQRRVMKLRKLRAAEKGKIKEAMFTAKRHEFKHTKLEGKRNSRIRSEMMRRNLEEKQKQSMLVKDQLRQAETMRK</sequence>
<proteinExistence type="predicted"/>
<protein>
    <submittedName>
        <fullName evidence="2">Uncharacterized protein</fullName>
    </submittedName>
</protein>
<dbReference type="EMBL" id="HBIK01016758">
    <property type="protein sequence ID" value="CAE0382914.1"/>
    <property type="molecule type" value="Transcribed_RNA"/>
</dbReference>
<gene>
    <name evidence="2" type="ORF">ECRA1380_LOCUS7876</name>
</gene>
<feature type="compositionally biased region" description="Basic and acidic residues" evidence="1">
    <location>
        <begin position="90"/>
        <end position="100"/>
    </location>
</feature>